<feature type="compositionally biased region" description="Basic and acidic residues" evidence="1">
    <location>
        <begin position="7"/>
        <end position="22"/>
    </location>
</feature>
<dbReference type="RefSeq" id="WP_260403055.1">
    <property type="nucleotide sequence ID" value="NZ_JACHLI010000001.1"/>
</dbReference>
<evidence type="ECO:0000313" key="2">
    <source>
        <dbReference type="EMBL" id="MBB4861383.1"/>
    </source>
</evidence>
<sequence length="178" mass="20572">MILVSHHNHDNKLEMRPPKDALDTQSNEESVLLSLGHEIINFREGFAKQSLKHTFVLSQYGSGMFGLMSKDGQLYLGIPELFYERFQKAKWRYAARVANEPGLFLVIRFVHENGGHDAGLRIFFRSKRVNAIDEKVTEIRAVPMDESGITRARDMLEGFPLDIKHLTRYEWEFADKGF</sequence>
<accession>A0A7W7NY71</accession>
<name>A0A7W7NY71_PSENT</name>
<reference evidence="2 3" key="1">
    <citation type="submission" date="2020-08" db="EMBL/GenBank/DDBJ databases">
        <title>Functional genomics of gut bacteria from endangered species of beetles.</title>
        <authorList>
            <person name="Carlos-Shanley C."/>
        </authorList>
    </citation>
    <scope>NUCLEOTIDE SEQUENCE [LARGE SCALE GENOMIC DNA]</scope>
    <source>
        <strain evidence="2 3">S00179</strain>
    </source>
</reference>
<dbReference type="EMBL" id="JACHLI010000001">
    <property type="protein sequence ID" value="MBB4861383.1"/>
    <property type="molecule type" value="Genomic_DNA"/>
</dbReference>
<evidence type="ECO:0000313" key="3">
    <source>
        <dbReference type="Proteomes" id="UP000566995"/>
    </source>
</evidence>
<proteinExistence type="predicted"/>
<organism evidence="2 3">
    <name type="scientific">Pseudomonas nitroreducens</name>
    <dbReference type="NCBI Taxonomy" id="46680"/>
    <lineage>
        <taxon>Bacteria</taxon>
        <taxon>Pseudomonadati</taxon>
        <taxon>Pseudomonadota</taxon>
        <taxon>Gammaproteobacteria</taxon>
        <taxon>Pseudomonadales</taxon>
        <taxon>Pseudomonadaceae</taxon>
        <taxon>Pseudomonas</taxon>
    </lineage>
</organism>
<feature type="region of interest" description="Disordered" evidence="1">
    <location>
        <begin position="1"/>
        <end position="24"/>
    </location>
</feature>
<comment type="caution">
    <text evidence="2">The sequence shown here is derived from an EMBL/GenBank/DDBJ whole genome shotgun (WGS) entry which is preliminary data.</text>
</comment>
<protein>
    <submittedName>
        <fullName evidence="2">Uncharacterized protein</fullName>
    </submittedName>
</protein>
<dbReference type="Proteomes" id="UP000566995">
    <property type="component" value="Unassembled WGS sequence"/>
</dbReference>
<dbReference type="AlphaFoldDB" id="A0A7W7NY71"/>
<gene>
    <name evidence="2" type="ORF">HNP46_000194</name>
</gene>
<evidence type="ECO:0000256" key="1">
    <source>
        <dbReference type="SAM" id="MobiDB-lite"/>
    </source>
</evidence>